<keyword evidence="1" id="KW-0812">Transmembrane</keyword>
<dbReference type="PANTHER" id="PTHR35792:SF1">
    <property type="entry name" value="SLL0268 PROTEIN"/>
    <property type="match status" value="1"/>
</dbReference>
<sequence>MSNQGNFIGGFALGLLTGAAVGAVVSLLYAPYPGKRTRRLIQNKIDDIWDTGLDYLEDVKDEVEDMADKTQEFVKEAIDSAAAKKYSENNLGG</sequence>
<dbReference type="InterPro" id="IPR024623">
    <property type="entry name" value="YtxH"/>
</dbReference>
<protein>
    <submittedName>
        <fullName evidence="2">YtxH-like protein</fullName>
    </submittedName>
</protein>
<dbReference type="Proteomes" id="UP000053947">
    <property type="component" value="Unassembled WGS sequence"/>
</dbReference>
<dbReference type="RefSeq" id="WP_058437754.1">
    <property type="nucleotide sequence ID" value="NZ_KQ758903.1"/>
</dbReference>
<feature type="transmembrane region" description="Helical" evidence="1">
    <location>
        <begin position="6"/>
        <end position="30"/>
    </location>
</feature>
<gene>
    <name evidence="2" type="ORF">DEALK_01370</name>
</gene>
<evidence type="ECO:0000256" key="1">
    <source>
        <dbReference type="SAM" id="Phobius"/>
    </source>
</evidence>
<dbReference type="AlphaFoldDB" id="A0A0W0GKY8"/>
<keyword evidence="1" id="KW-1133">Transmembrane helix</keyword>
<dbReference type="EMBL" id="LFDV01000001">
    <property type="protein sequence ID" value="KTB49225.1"/>
    <property type="molecule type" value="Genomic_DNA"/>
</dbReference>
<evidence type="ECO:0000313" key="3">
    <source>
        <dbReference type="Proteomes" id="UP000053947"/>
    </source>
</evidence>
<keyword evidence="3" id="KW-1185">Reference proteome</keyword>
<organism evidence="2 3">
    <name type="scientific">Dehalogenimonas alkenigignens</name>
    <dbReference type="NCBI Taxonomy" id="1217799"/>
    <lineage>
        <taxon>Bacteria</taxon>
        <taxon>Bacillati</taxon>
        <taxon>Chloroflexota</taxon>
        <taxon>Dehalococcoidia</taxon>
        <taxon>Dehalococcoidales</taxon>
        <taxon>Dehalococcoidaceae</taxon>
        <taxon>Dehalogenimonas</taxon>
    </lineage>
</organism>
<accession>A0A0W0GKY8</accession>
<evidence type="ECO:0000313" key="2">
    <source>
        <dbReference type="EMBL" id="KTB49225.1"/>
    </source>
</evidence>
<dbReference type="STRING" id="1217799.DEALK_01370"/>
<dbReference type="PANTHER" id="PTHR35792">
    <property type="entry name" value="GENERAL STRESS PROTEIN"/>
    <property type="match status" value="1"/>
</dbReference>
<dbReference type="InterPro" id="IPR052928">
    <property type="entry name" value="Desiccation-related_membrane"/>
</dbReference>
<keyword evidence="1" id="KW-0472">Membrane</keyword>
<name>A0A0W0GKY8_9CHLR</name>
<comment type="caution">
    <text evidence="2">The sequence shown here is derived from an EMBL/GenBank/DDBJ whole genome shotgun (WGS) entry which is preliminary data.</text>
</comment>
<reference evidence="2 3" key="1">
    <citation type="submission" date="2015-06" db="EMBL/GenBank/DDBJ databases">
        <title>Genome sequence of the organohalide-respiring Dehalogenimonas alkenigignens type strain (IP3-3T).</title>
        <authorList>
            <person name="Key T.A."/>
            <person name="Richmond D.P."/>
            <person name="Bowman K.S."/>
            <person name="Cho Y.-J."/>
            <person name="Chun J."/>
            <person name="da Costa M.S."/>
            <person name="Rainey F.A."/>
            <person name="Moe W.M."/>
        </authorList>
    </citation>
    <scope>NUCLEOTIDE SEQUENCE [LARGE SCALE GENOMIC DNA]</scope>
    <source>
        <strain evidence="2 3">IP3-3</strain>
    </source>
</reference>
<proteinExistence type="predicted"/>
<dbReference type="Pfam" id="PF12732">
    <property type="entry name" value="YtxH"/>
    <property type="match status" value="1"/>
</dbReference>